<proteinExistence type="predicted"/>
<sequence>MAPMLFAVLTALAATASTAVVERRDRTCTVEFYLRRTQNPLVGGDNTLTCAVYLDYGDSRNDILASQCNQIWHGSDHCYHSQLPYSICIHAYSETDGYMDYGSEHRDFNGDGYYAFFALIFNIFGNAVGISHIMNTIG</sequence>
<dbReference type="AlphaFoldDB" id="A0A4S3IYT8"/>
<keyword evidence="3" id="KW-1185">Reference proteome</keyword>
<dbReference type="EMBL" id="SOSA01001151">
    <property type="protein sequence ID" value="THC87543.1"/>
    <property type="molecule type" value="Genomic_DNA"/>
</dbReference>
<dbReference type="VEuPathDB" id="FungiDB:EYZ11_013010"/>
<evidence type="ECO:0000313" key="2">
    <source>
        <dbReference type="EMBL" id="THC87543.1"/>
    </source>
</evidence>
<evidence type="ECO:0000313" key="3">
    <source>
        <dbReference type="Proteomes" id="UP000308092"/>
    </source>
</evidence>
<keyword evidence="1" id="KW-0732">Signal</keyword>
<evidence type="ECO:0008006" key="4">
    <source>
        <dbReference type="Google" id="ProtNLM"/>
    </source>
</evidence>
<evidence type="ECO:0000256" key="1">
    <source>
        <dbReference type="SAM" id="SignalP"/>
    </source>
</evidence>
<organism evidence="2 3">
    <name type="scientific">Aspergillus tanneri</name>
    <dbReference type="NCBI Taxonomy" id="1220188"/>
    <lineage>
        <taxon>Eukaryota</taxon>
        <taxon>Fungi</taxon>
        <taxon>Dikarya</taxon>
        <taxon>Ascomycota</taxon>
        <taxon>Pezizomycotina</taxon>
        <taxon>Eurotiomycetes</taxon>
        <taxon>Eurotiomycetidae</taxon>
        <taxon>Eurotiales</taxon>
        <taxon>Aspergillaceae</taxon>
        <taxon>Aspergillus</taxon>
        <taxon>Aspergillus subgen. Circumdati</taxon>
    </lineage>
</organism>
<name>A0A4S3IYT8_9EURO</name>
<accession>A0A4S3IYT8</accession>
<reference evidence="2 3" key="1">
    <citation type="submission" date="2019-03" db="EMBL/GenBank/DDBJ databases">
        <title>The genome sequence of a newly discovered highly antifungal drug resistant Aspergillus species, Aspergillus tanneri NIH 1004.</title>
        <authorList>
            <person name="Mounaud S."/>
            <person name="Singh I."/>
            <person name="Joardar V."/>
            <person name="Pakala S."/>
            <person name="Pakala S."/>
            <person name="Venepally P."/>
            <person name="Hoover J."/>
            <person name="Nierman W."/>
            <person name="Chung J."/>
            <person name="Losada L."/>
        </authorList>
    </citation>
    <scope>NUCLEOTIDE SEQUENCE [LARGE SCALE GENOMIC DNA]</scope>
    <source>
        <strain evidence="2 3">NIH1004</strain>
    </source>
</reference>
<feature type="chain" id="PRO_5020292555" description="Cyanovirin-N domain-containing protein" evidence="1">
    <location>
        <begin position="19"/>
        <end position="138"/>
    </location>
</feature>
<dbReference type="Proteomes" id="UP000308092">
    <property type="component" value="Unassembled WGS sequence"/>
</dbReference>
<gene>
    <name evidence="2" type="ORF">EYZ11_013010</name>
</gene>
<feature type="signal peptide" evidence="1">
    <location>
        <begin position="1"/>
        <end position="18"/>
    </location>
</feature>
<comment type="caution">
    <text evidence="2">The sequence shown here is derived from an EMBL/GenBank/DDBJ whole genome shotgun (WGS) entry which is preliminary data.</text>
</comment>
<protein>
    <recommendedName>
        <fullName evidence="4">Cyanovirin-N domain-containing protein</fullName>
    </recommendedName>
</protein>